<evidence type="ECO:0000313" key="3">
    <source>
        <dbReference type="Proteomes" id="UP000518091"/>
    </source>
</evidence>
<gene>
    <name evidence="1" type="ORF">H1D44_14950</name>
    <name evidence="2" type="ORF">HOP48_16600</name>
</gene>
<dbReference type="Proteomes" id="UP000518091">
    <property type="component" value="Unassembled WGS sequence"/>
</dbReference>
<dbReference type="RefSeq" id="WP_181515660.1">
    <property type="nucleotide sequence ID" value="NZ_JABFUB010000017.1"/>
</dbReference>
<accession>A0A7V9W342</accession>
<proteinExistence type="predicted"/>
<reference evidence="2 4" key="1">
    <citation type="submission" date="2020-05" db="EMBL/GenBank/DDBJ databases">
        <title>Comparative genomic analysis of denitrifying bacteria from Halomonas genus.</title>
        <authorList>
            <person name="Wang L."/>
            <person name="Shao Z."/>
        </authorList>
    </citation>
    <scope>NUCLEOTIDE SEQUENCE [LARGE SCALE GENOMIC DNA]</scope>
    <source>
        <strain evidence="2 4">DSM 17331</strain>
    </source>
</reference>
<dbReference type="Proteomes" id="UP000814353">
    <property type="component" value="Unassembled WGS sequence"/>
</dbReference>
<protein>
    <submittedName>
        <fullName evidence="1">Uncharacterized protein</fullName>
    </submittedName>
</protein>
<comment type="caution">
    <text evidence="1">The sequence shown here is derived from an EMBL/GenBank/DDBJ whole genome shotgun (WGS) entry which is preliminary data.</text>
</comment>
<evidence type="ECO:0000313" key="4">
    <source>
        <dbReference type="Proteomes" id="UP000814353"/>
    </source>
</evidence>
<evidence type="ECO:0000313" key="1">
    <source>
        <dbReference type="EMBL" id="MBA2780187.1"/>
    </source>
</evidence>
<keyword evidence="4" id="KW-1185">Reference proteome</keyword>
<sequence length="681" mass="75095">MDRQTNGPGNEPAGDDKLLGLLDKFDEALELLAQARDFAKPGKLPRVLDTARRVLLQPGGAAALEARAQALEEAGVFQGSDWATPQFLLPSLTTYSLKSSSADTVVIEALSELRLLAVAKAGYPHPLVSAEHAHHYLTQVMALNLWLLFSTPSEAERETQGRLAQIPRNLFQHLAERIGYEHIIDKLIGEIWRILQQRPIQVDSAKQMITQIAICQADPSIDLGVSGQGADRLVSSLFGPTQGCREDPGLEVYRERLANMDNAALQGEAIGFARAMHDTGLVSPYHPVLLRHLLDHSDHLLAEALGLSSTGRDCLLCYRQLVHALIRGGVHPANPQGAYGLALMLERGILYQPPVAPAMWRQLGLPLSEWSQARLNLAFGEAVSPRARLLEGVMCMLGQPLGVGQGNNPTCQSARALSMWAYNDPDYLMQMVAWAARDDEIIMHFEGQPISSMESSGGVAKSLPMDLDPVSLIVVPHLDRIYAEMGRRCVGREGDPHRWVNPEFHGWWSGRGFRINVDVATGRLFELDTFLRHFYASYHPFYNGNQPVIHPQPAGIAVTDSAARFIGWHAITLLRVSLDPSETMRVYFYNPNYDSGQDWGDGVLVSTAGHGERAGEASLPFEQLASRLYIFHYDPLERGELANISQEELDRVTGYVHRSWGADRVPAAQLQAESGQAQSDT</sequence>
<reference evidence="1 3" key="2">
    <citation type="submission" date="2020-07" db="EMBL/GenBank/DDBJ databases">
        <title>Identification of Halomonas strains.</title>
        <authorList>
            <person name="Xiao Z."/>
            <person name="Shen J."/>
        </authorList>
    </citation>
    <scope>NUCLEOTIDE SEQUENCE [LARGE SCALE GENOMIC DNA]</scope>
    <source>
        <strain evidence="1 3">DSM 17331</strain>
    </source>
</reference>
<dbReference type="EMBL" id="JABFUB010000017">
    <property type="protein sequence ID" value="MCG6663157.1"/>
    <property type="molecule type" value="Genomic_DNA"/>
</dbReference>
<organism evidence="1 3">
    <name type="scientific">Billgrantia kenyensis</name>
    <dbReference type="NCBI Taxonomy" id="321266"/>
    <lineage>
        <taxon>Bacteria</taxon>
        <taxon>Pseudomonadati</taxon>
        <taxon>Pseudomonadota</taxon>
        <taxon>Gammaproteobacteria</taxon>
        <taxon>Oceanospirillales</taxon>
        <taxon>Halomonadaceae</taxon>
        <taxon>Billgrantia</taxon>
    </lineage>
</organism>
<dbReference type="AlphaFoldDB" id="A0A7V9W342"/>
<evidence type="ECO:0000313" key="2">
    <source>
        <dbReference type="EMBL" id="MCG6663157.1"/>
    </source>
</evidence>
<dbReference type="EMBL" id="JACEFT010000021">
    <property type="protein sequence ID" value="MBA2780187.1"/>
    <property type="molecule type" value="Genomic_DNA"/>
</dbReference>
<name>A0A7V9W342_9GAMM</name>